<evidence type="ECO:0000256" key="17">
    <source>
        <dbReference type="RuleBase" id="RU000457"/>
    </source>
</evidence>
<accession>A0A4Y5P3P8</accession>
<keyword evidence="15 17" id="KW-0472">Membrane</keyword>
<keyword evidence="6 17" id="KW-0812">Transmembrane</keyword>
<evidence type="ECO:0000259" key="19">
    <source>
        <dbReference type="PROSITE" id="PS50857"/>
    </source>
</evidence>
<dbReference type="PANTHER" id="PTHR22888">
    <property type="entry name" value="CYTOCHROME C OXIDASE, SUBUNIT II"/>
    <property type="match status" value="1"/>
</dbReference>
<dbReference type="EMBL" id="MK493182">
    <property type="protein sequence ID" value="QCW58124.1"/>
    <property type="molecule type" value="Genomic_DNA"/>
</dbReference>
<evidence type="ECO:0000256" key="14">
    <source>
        <dbReference type="ARBA" id="ARBA00023128"/>
    </source>
</evidence>
<dbReference type="EMBL" id="MK493174">
    <property type="protein sequence ID" value="QCW58020.1"/>
    <property type="molecule type" value="Genomic_DNA"/>
</dbReference>
<keyword evidence="4 17" id="KW-0813">Transport</keyword>
<evidence type="ECO:0000256" key="5">
    <source>
        <dbReference type="ARBA" id="ARBA00022660"/>
    </source>
</evidence>
<dbReference type="CDD" id="cd13912">
    <property type="entry name" value="CcO_II_C"/>
    <property type="match status" value="1"/>
</dbReference>
<dbReference type="Pfam" id="PF00116">
    <property type="entry name" value="COX2"/>
    <property type="match status" value="1"/>
</dbReference>
<dbReference type="EMBL" id="MK493185">
    <property type="protein sequence ID" value="QCW58163.1"/>
    <property type="molecule type" value="Genomic_DNA"/>
</dbReference>
<dbReference type="EMBL" id="MK493180">
    <property type="protein sequence ID" value="QCW58098.1"/>
    <property type="molecule type" value="Genomic_DNA"/>
</dbReference>
<evidence type="ECO:0000256" key="3">
    <source>
        <dbReference type="ARBA" id="ARBA00015946"/>
    </source>
</evidence>
<comment type="catalytic activity">
    <reaction evidence="16">
        <text>4 Fe(II)-[cytochrome c] + O2 + 8 H(+)(in) = 4 Fe(III)-[cytochrome c] + 2 H2O + 4 H(+)(out)</text>
        <dbReference type="Rhea" id="RHEA:11436"/>
        <dbReference type="Rhea" id="RHEA-COMP:10350"/>
        <dbReference type="Rhea" id="RHEA-COMP:14399"/>
        <dbReference type="ChEBI" id="CHEBI:15377"/>
        <dbReference type="ChEBI" id="CHEBI:15378"/>
        <dbReference type="ChEBI" id="CHEBI:15379"/>
        <dbReference type="ChEBI" id="CHEBI:29033"/>
        <dbReference type="ChEBI" id="CHEBI:29034"/>
        <dbReference type="EC" id="7.1.1.9"/>
    </reaction>
    <physiologicalReaction direction="left-to-right" evidence="16">
        <dbReference type="Rhea" id="RHEA:11437"/>
    </physiologicalReaction>
</comment>
<keyword evidence="9" id="KW-0460">Magnesium</keyword>
<evidence type="ECO:0000256" key="12">
    <source>
        <dbReference type="ARBA" id="ARBA00022989"/>
    </source>
</evidence>
<feature type="transmembrane region" description="Helical" evidence="18">
    <location>
        <begin position="63"/>
        <end position="85"/>
    </location>
</feature>
<dbReference type="SUPFAM" id="SSF81464">
    <property type="entry name" value="Cytochrome c oxidase subunit II-like, transmembrane region"/>
    <property type="match status" value="1"/>
</dbReference>
<evidence type="ECO:0000256" key="6">
    <source>
        <dbReference type="ARBA" id="ARBA00022692"/>
    </source>
</evidence>
<dbReference type="PANTHER" id="PTHR22888:SF9">
    <property type="entry name" value="CYTOCHROME C OXIDASE SUBUNIT 2"/>
    <property type="match status" value="1"/>
</dbReference>
<dbReference type="EMBL" id="MK493187">
    <property type="protein sequence ID" value="QCW58189.1"/>
    <property type="molecule type" value="Genomic_DNA"/>
</dbReference>
<dbReference type="EMBL" id="MK493173">
    <property type="protein sequence ID" value="QCW58007.1"/>
    <property type="molecule type" value="Genomic_DNA"/>
</dbReference>
<evidence type="ECO:0000256" key="8">
    <source>
        <dbReference type="ARBA" id="ARBA00022792"/>
    </source>
</evidence>
<evidence type="ECO:0000256" key="4">
    <source>
        <dbReference type="ARBA" id="ARBA00022448"/>
    </source>
</evidence>
<evidence type="ECO:0000256" key="2">
    <source>
        <dbReference type="ARBA" id="ARBA00007866"/>
    </source>
</evidence>
<sequence>MAHSSQLGFQDAASPIMEELIYFHDHALMAVLLISTLVLYIITAMMTTKLTNTGPLNAQEVEMVWTLMPAVILVIIALPSLRILYLMDEVNSPHLTIKAIGHQWYWSYEHLDHMVMKYNSYIIPAKDLLPGQFRLLEVDTRMNIPMESSIRMLITSVDVLHSWAIPSLGIKTDAIPGRLNQTTFTTTRPGVFYGQCSEICGVNHSFMPIAVEASRLLTTPDQLLEIKIDVTLERSDQKTFIKIHPGTPHEQYLKIYEKDHILNPLQMKQAHQ</sequence>
<dbReference type="InterPro" id="IPR008972">
    <property type="entry name" value="Cupredoxin"/>
</dbReference>
<dbReference type="PRINTS" id="PR01166">
    <property type="entry name" value="CYCOXIDASEII"/>
</dbReference>
<feature type="domain" description="Cytochrome oxidase subunit II transmembrane region profile" evidence="20">
    <location>
        <begin position="1"/>
        <end position="91"/>
    </location>
</feature>
<keyword evidence="8 17" id="KW-0999">Mitochondrion inner membrane</keyword>
<dbReference type="PROSITE" id="PS50857">
    <property type="entry name" value="COX2_CUA"/>
    <property type="match status" value="1"/>
</dbReference>
<keyword evidence="11 17" id="KW-0249">Electron transport</keyword>
<evidence type="ECO:0000256" key="10">
    <source>
        <dbReference type="ARBA" id="ARBA00022967"/>
    </source>
</evidence>
<comment type="function">
    <text evidence="17">Component of the cytochrome c oxidase, the last enzyme in the mitochondrial electron transport chain which drives oxidative phosphorylation. The respiratory chain contains 3 multisubunit complexes succinate dehydrogenase (complex II, CII), ubiquinol-cytochrome c oxidoreductase (cytochrome b-c1 complex, complex III, CIII) and cytochrome c oxidase (complex IV, CIV), that cooperate to transfer electrons derived from NADH and succinate to molecular oxygen, creating an electrochemical gradient over the inner membrane that drives transmembrane transport and the ATP synthase. Cytochrome c oxidase is the component of the respiratory chain that catalyzes the reduction of oxygen to water. Electrons originating from reduced cytochrome c in the intermembrane space (IMS) are transferred via the dinuclear copper A center (CU(A)) of subunit 2 and heme A of subunit 1 to the active site in subunit 1, a binuclear center (BNC) formed by heme A3 and copper B (CU(B)). The BNC reduces molecular oxygen to 2 water molecules using 4 electrons from cytochrome c in the IMS and 4 protons from the mitochondrial matrix.</text>
</comment>
<dbReference type="EMBL" id="MK493163">
    <property type="protein sequence ID" value="QCW57877.1"/>
    <property type="molecule type" value="Genomic_DNA"/>
</dbReference>
<dbReference type="Pfam" id="PF02790">
    <property type="entry name" value="COX2_TM"/>
    <property type="match status" value="1"/>
</dbReference>
<keyword evidence="13 17" id="KW-0186">Copper</keyword>
<dbReference type="EMBL" id="MK493188">
    <property type="protein sequence ID" value="QCW58202.1"/>
    <property type="molecule type" value="Genomic_DNA"/>
</dbReference>
<evidence type="ECO:0000256" key="7">
    <source>
        <dbReference type="ARBA" id="ARBA00022723"/>
    </source>
</evidence>
<dbReference type="SUPFAM" id="SSF49503">
    <property type="entry name" value="Cupredoxins"/>
    <property type="match status" value="1"/>
</dbReference>
<dbReference type="EMBL" id="MK493161">
    <property type="protein sequence ID" value="QCW57851.1"/>
    <property type="molecule type" value="Genomic_DNA"/>
</dbReference>
<reference evidence="21" key="1">
    <citation type="journal article" date="2019" name="Ecol. Evol.">
        <title>North-facing slopes and elevation shape asymmetric genetic structure in the range-restricted salamander Plethodon shenandoah.</title>
        <authorList>
            <person name="Mulder K.P."/>
            <person name="Cortes-Rodriguez N."/>
            <person name="Campbell Grant E.H."/>
            <person name="Brand A."/>
            <person name="Fleischer R.C."/>
        </authorList>
    </citation>
    <scope>NUCLEOTIDE SEQUENCE</scope>
</reference>
<evidence type="ECO:0000256" key="11">
    <source>
        <dbReference type="ARBA" id="ARBA00022982"/>
    </source>
</evidence>
<evidence type="ECO:0000259" key="20">
    <source>
        <dbReference type="PROSITE" id="PS50999"/>
    </source>
</evidence>
<dbReference type="InterPro" id="IPR001505">
    <property type="entry name" value="Copper_CuA"/>
</dbReference>
<dbReference type="AlphaFoldDB" id="A0A4Y5P3P8"/>
<dbReference type="GO" id="GO:0005507">
    <property type="term" value="F:copper ion binding"/>
    <property type="evidence" value="ECO:0007669"/>
    <property type="project" value="InterPro"/>
</dbReference>
<comment type="cofactor">
    <cofactor evidence="17">
        <name>Cu cation</name>
        <dbReference type="ChEBI" id="CHEBI:23378"/>
    </cofactor>
    <text evidence="17">Binds a copper A center.</text>
</comment>
<dbReference type="InterPro" id="IPR036257">
    <property type="entry name" value="Cyt_c_oxidase_su2_TM_sf"/>
</dbReference>
<dbReference type="PROSITE" id="PS00078">
    <property type="entry name" value="COX2"/>
    <property type="match status" value="1"/>
</dbReference>
<keyword evidence="10" id="KW-1278">Translocase</keyword>
<organism evidence="21">
    <name type="scientific">Plethodon shenandoah</name>
    <name type="common">Shenandoah salamander</name>
    <dbReference type="NCBI Taxonomy" id="141978"/>
    <lineage>
        <taxon>Eukaryota</taxon>
        <taxon>Metazoa</taxon>
        <taxon>Chordata</taxon>
        <taxon>Craniata</taxon>
        <taxon>Vertebrata</taxon>
        <taxon>Euteleostomi</taxon>
        <taxon>Amphibia</taxon>
        <taxon>Batrachia</taxon>
        <taxon>Caudata</taxon>
        <taxon>Salamandroidea</taxon>
        <taxon>Plethodontidae</taxon>
        <taxon>Plethodontinae</taxon>
        <taxon>Plethodon</taxon>
    </lineage>
</organism>
<dbReference type="EMBL" id="MK493186">
    <property type="protein sequence ID" value="QCW58176.1"/>
    <property type="molecule type" value="Genomic_DNA"/>
</dbReference>
<gene>
    <name evidence="21" type="primary">cox2</name>
</gene>
<keyword evidence="14 17" id="KW-0496">Mitochondrion</keyword>
<comment type="subcellular location">
    <subcellularLocation>
        <location evidence="1 17">Mitochondrion inner membrane</location>
        <topology evidence="1 17">Multi-pass membrane protein</topology>
    </subcellularLocation>
</comment>
<dbReference type="Gene3D" id="2.60.40.420">
    <property type="entry name" value="Cupredoxins - blue copper proteins"/>
    <property type="match status" value="1"/>
</dbReference>
<dbReference type="InterPro" id="IPR034210">
    <property type="entry name" value="CcO_II_C"/>
</dbReference>
<dbReference type="GO" id="GO:0042773">
    <property type="term" value="P:ATP synthesis coupled electron transport"/>
    <property type="evidence" value="ECO:0007669"/>
    <property type="project" value="TreeGrafter"/>
</dbReference>
<dbReference type="PROSITE" id="PS50999">
    <property type="entry name" value="COX2_TM"/>
    <property type="match status" value="1"/>
</dbReference>
<dbReference type="GO" id="GO:0004129">
    <property type="term" value="F:cytochrome-c oxidase activity"/>
    <property type="evidence" value="ECO:0007669"/>
    <property type="project" value="UniProtKB-EC"/>
</dbReference>
<dbReference type="EMBL" id="MK493166">
    <property type="protein sequence ID" value="QCW57916.1"/>
    <property type="molecule type" value="Genomic_DNA"/>
</dbReference>
<evidence type="ECO:0000256" key="13">
    <source>
        <dbReference type="ARBA" id="ARBA00023008"/>
    </source>
</evidence>
<dbReference type="InterPro" id="IPR045187">
    <property type="entry name" value="CcO_II"/>
</dbReference>
<dbReference type="EMBL" id="MK493189">
    <property type="protein sequence ID" value="QCW58215.1"/>
    <property type="molecule type" value="Genomic_DNA"/>
</dbReference>
<feature type="transmembrane region" description="Helical" evidence="18">
    <location>
        <begin position="21"/>
        <end position="43"/>
    </location>
</feature>
<dbReference type="EMBL" id="MK493190">
    <property type="protein sequence ID" value="QCW58228.1"/>
    <property type="molecule type" value="Genomic_DNA"/>
</dbReference>
<dbReference type="EMBL" id="MK493165">
    <property type="protein sequence ID" value="QCW57903.1"/>
    <property type="molecule type" value="Genomic_DNA"/>
</dbReference>
<dbReference type="EMBL" id="MK493168">
    <property type="protein sequence ID" value="QCW57942.1"/>
    <property type="molecule type" value="Genomic_DNA"/>
</dbReference>
<dbReference type="EMBL" id="MK493169">
    <property type="protein sequence ID" value="QCW57955.1"/>
    <property type="molecule type" value="Genomic_DNA"/>
</dbReference>
<dbReference type="EMBL" id="MK493170">
    <property type="protein sequence ID" value="QCW57968.1"/>
    <property type="molecule type" value="Genomic_DNA"/>
</dbReference>
<keyword evidence="7 17" id="KW-0479">Metal-binding</keyword>
<dbReference type="InterPro" id="IPR002429">
    <property type="entry name" value="CcO_II-like_C"/>
</dbReference>
<dbReference type="EMBL" id="MK493164">
    <property type="protein sequence ID" value="QCW57890.1"/>
    <property type="molecule type" value="Genomic_DNA"/>
</dbReference>
<dbReference type="EMBL" id="MK493179">
    <property type="protein sequence ID" value="QCW58085.1"/>
    <property type="molecule type" value="Genomic_DNA"/>
</dbReference>
<dbReference type="EMBL" id="MK493183">
    <property type="protein sequence ID" value="QCW58137.1"/>
    <property type="molecule type" value="Genomic_DNA"/>
</dbReference>
<dbReference type="EMBL" id="MK493162">
    <property type="protein sequence ID" value="QCW57864.1"/>
    <property type="molecule type" value="Genomic_DNA"/>
</dbReference>
<dbReference type="EMBL" id="MK493171">
    <property type="protein sequence ID" value="QCW57981.1"/>
    <property type="molecule type" value="Genomic_DNA"/>
</dbReference>
<keyword evidence="12 18" id="KW-1133">Transmembrane helix</keyword>
<proteinExistence type="inferred from homology"/>
<evidence type="ECO:0000256" key="1">
    <source>
        <dbReference type="ARBA" id="ARBA00004448"/>
    </source>
</evidence>
<dbReference type="GO" id="GO:0005743">
    <property type="term" value="C:mitochondrial inner membrane"/>
    <property type="evidence" value="ECO:0007669"/>
    <property type="project" value="UniProtKB-SubCell"/>
</dbReference>
<dbReference type="Gene3D" id="1.10.287.90">
    <property type="match status" value="1"/>
</dbReference>
<keyword evidence="5 17" id="KW-0679">Respiratory chain</keyword>
<dbReference type="EMBL" id="MK493167">
    <property type="protein sequence ID" value="QCW57929.1"/>
    <property type="molecule type" value="Genomic_DNA"/>
</dbReference>
<dbReference type="FunFam" id="2.60.40.420:FF:000001">
    <property type="entry name" value="Cytochrome c oxidase subunit 2"/>
    <property type="match status" value="1"/>
</dbReference>
<dbReference type="InterPro" id="IPR011759">
    <property type="entry name" value="Cyt_c_oxidase_su2_TM_dom"/>
</dbReference>
<dbReference type="EMBL" id="MK493191">
    <property type="protein sequence ID" value="QCW58241.1"/>
    <property type="molecule type" value="Genomic_DNA"/>
</dbReference>
<dbReference type="FunFam" id="1.10.287.90:FF:000001">
    <property type="entry name" value="Cytochrome c oxidase subunit 2"/>
    <property type="match status" value="1"/>
</dbReference>
<evidence type="ECO:0000256" key="9">
    <source>
        <dbReference type="ARBA" id="ARBA00022842"/>
    </source>
</evidence>
<evidence type="ECO:0000256" key="16">
    <source>
        <dbReference type="ARBA" id="ARBA00049512"/>
    </source>
</evidence>
<evidence type="ECO:0000256" key="15">
    <source>
        <dbReference type="ARBA" id="ARBA00023136"/>
    </source>
</evidence>
<geneLocation type="mitochondrion" evidence="21"/>
<protein>
    <recommendedName>
        <fullName evidence="3 17">Cytochrome c oxidase subunit 2</fullName>
    </recommendedName>
</protein>
<evidence type="ECO:0000256" key="18">
    <source>
        <dbReference type="SAM" id="Phobius"/>
    </source>
</evidence>
<evidence type="ECO:0000313" key="21">
    <source>
        <dbReference type="EMBL" id="QCW57890.1"/>
    </source>
</evidence>
<name>A0A4Y5P3P8_9SALA</name>
<comment type="similarity">
    <text evidence="2 17">Belongs to the cytochrome c oxidase subunit 2 family.</text>
</comment>
<feature type="domain" description="Cytochrome oxidase subunit II copper A binding" evidence="19">
    <location>
        <begin position="92"/>
        <end position="225"/>
    </location>
</feature>
<dbReference type="EMBL" id="MK493184">
    <property type="protein sequence ID" value="QCW58150.1"/>
    <property type="molecule type" value="Genomic_DNA"/>
</dbReference>
<dbReference type="EMBL" id="MK493172">
    <property type="protein sequence ID" value="QCW57994.1"/>
    <property type="molecule type" value="Genomic_DNA"/>
</dbReference>
<dbReference type="EMBL" id="MK493192">
    <property type="protein sequence ID" value="QCW58254.1"/>
    <property type="molecule type" value="Genomic_DNA"/>
</dbReference>